<dbReference type="GO" id="GO:0003676">
    <property type="term" value="F:nucleic acid binding"/>
    <property type="evidence" value="ECO:0007669"/>
    <property type="project" value="InterPro"/>
</dbReference>
<dbReference type="PANTHER" id="PTHR47326:SF1">
    <property type="entry name" value="HTH PSQ-TYPE DOMAIN-CONTAINING PROTEIN"/>
    <property type="match status" value="1"/>
</dbReference>
<feature type="non-terminal residue" evidence="1">
    <location>
        <position position="1"/>
    </location>
</feature>
<dbReference type="Proteomes" id="UP000053097">
    <property type="component" value="Unassembled WGS sequence"/>
</dbReference>
<name>A0A026W4N4_OOCBI</name>
<evidence type="ECO:0000313" key="1">
    <source>
        <dbReference type="EMBL" id="EZA51012.1"/>
    </source>
</evidence>
<dbReference type="OMA" id="RLRACIH"/>
<dbReference type="Gene3D" id="3.30.420.10">
    <property type="entry name" value="Ribonuclease H-like superfamily/Ribonuclease H"/>
    <property type="match status" value="1"/>
</dbReference>
<reference evidence="1 2" key="1">
    <citation type="journal article" date="2014" name="Curr. Biol.">
        <title>The genome of the clonal raider ant Cerapachys biroi.</title>
        <authorList>
            <person name="Oxley P.R."/>
            <person name="Ji L."/>
            <person name="Fetter-Pruneda I."/>
            <person name="McKenzie S.K."/>
            <person name="Li C."/>
            <person name="Hu H."/>
            <person name="Zhang G."/>
            <person name="Kronauer D.J."/>
        </authorList>
    </citation>
    <scope>NUCLEOTIDE SEQUENCE [LARGE SCALE GENOMIC DNA]</scope>
</reference>
<keyword evidence="2" id="KW-1185">Reference proteome</keyword>
<evidence type="ECO:0000313" key="2">
    <source>
        <dbReference type="Proteomes" id="UP000053097"/>
    </source>
</evidence>
<dbReference type="PANTHER" id="PTHR47326">
    <property type="entry name" value="TRANSPOSABLE ELEMENT TC3 TRANSPOSASE-LIKE PROTEIN"/>
    <property type="match status" value="1"/>
</dbReference>
<organism evidence="1 2">
    <name type="scientific">Ooceraea biroi</name>
    <name type="common">Clonal raider ant</name>
    <name type="synonym">Cerapachys biroi</name>
    <dbReference type="NCBI Taxonomy" id="2015173"/>
    <lineage>
        <taxon>Eukaryota</taxon>
        <taxon>Metazoa</taxon>
        <taxon>Ecdysozoa</taxon>
        <taxon>Arthropoda</taxon>
        <taxon>Hexapoda</taxon>
        <taxon>Insecta</taxon>
        <taxon>Pterygota</taxon>
        <taxon>Neoptera</taxon>
        <taxon>Endopterygota</taxon>
        <taxon>Hymenoptera</taxon>
        <taxon>Apocrita</taxon>
        <taxon>Aculeata</taxon>
        <taxon>Formicoidea</taxon>
        <taxon>Formicidae</taxon>
        <taxon>Dorylinae</taxon>
        <taxon>Ooceraea</taxon>
    </lineage>
</organism>
<dbReference type="AlphaFoldDB" id="A0A026W4N4"/>
<dbReference type="InterPro" id="IPR036397">
    <property type="entry name" value="RNaseH_sf"/>
</dbReference>
<gene>
    <name evidence="1" type="ORF">X777_10518</name>
</gene>
<dbReference type="EMBL" id="KK107422">
    <property type="protein sequence ID" value="EZA51012.1"/>
    <property type="molecule type" value="Genomic_DNA"/>
</dbReference>
<proteinExistence type="predicted"/>
<sequence length="76" mass="9075">PPRSPDLNPCDFYLWGHLKSFVYKRPVNNVHELRQRITNGFENRENPEVLQRVRDSLERRLRACIHAEGGHFEHLI</sequence>
<protein>
    <submittedName>
        <fullName evidence="1">Uncharacterized protein</fullName>
    </submittedName>
</protein>
<dbReference type="STRING" id="2015173.A0A026W4N4"/>
<accession>A0A026W4N4</accession>